<protein>
    <submittedName>
        <fullName evidence="1">Uncharacterized protein</fullName>
    </submittedName>
</protein>
<name>A0A1Y5RSW6_9RHOB</name>
<dbReference type="Proteomes" id="UP000193077">
    <property type="component" value="Unassembled WGS sequence"/>
</dbReference>
<evidence type="ECO:0000313" key="1">
    <source>
        <dbReference type="EMBL" id="SLN24654.1"/>
    </source>
</evidence>
<dbReference type="AlphaFoldDB" id="A0A1Y5RSW6"/>
<sequence length="56" mass="6263">MAKVLLVQMQAHASRGYNKHNTFCDEPGGLIWNEGLTTRLSYASSLNMPDLRCIPI</sequence>
<dbReference type="EMBL" id="FWFO01000001">
    <property type="protein sequence ID" value="SLN24654.1"/>
    <property type="molecule type" value="Genomic_DNA"/>
</dbReference>
<proteinExistence type="predicted"/>
<accession>A0A1Y5RSW6</accession>
<reference evidence="1 2" key="1">
    <citation type="submission" date="2017-03" db="EMBL/GenBank/DDBJ databases">
        <authorList>
            <person name="Afonso C.L."/>
            <person name="Miller P.J."/>
            <person name="Scott M.A."/>
            <person name="Spackman E."/>
            <person name="Goraichik I."/>
            <person name="Dimitrov K.M."/>
            <person name="Suarez D.L."/>
            <person name="Swayne D.E."/>
        </authorList>
    </citation>
    <scope>NUCLEOTIDE SEQUENCE [LARGE SCALE GENOMIC DNA]</scope>
    <source>
        <strain evidence="1 2">CECT 7639</strain>
    </source>
</reference>
<gene>
    <name evidence="1" type="ORF">TRL7639_00808</name>
</gene>
<evidence type="ECO:0000313" key="2">
    <source>
        <dbReference type="Proteomes" id="UP000193077"/>
    </source>
</evidence>
<keyword evidence="2" id="KW-1185">Reference proteome</keyword>
<organism evidence="1 2">
    <name type="scientific">Falsiruegeria litorea R37</name>
    <dbReference type="NCBI Taxonomy" id="1200284"/>
    <lineage>
        <taxon>Bacteria</taxon>
        <taxon>Pseudomonadati</taxon>
        <taxon>Pseudomonadota</taxon>
        <taxon>Alphaproteobacteria</taxon>
        <taxon>Rhodobacterales</taxon>
        <taxon>Roseobacteraceae</taxon>
        <taxon>Falsiruegeria</taxon>
    </lineage>
</organism>